<sequence>MEHGQEQAYRGGELTRSGRTTPVLASWGTRSRTHPAPVIETDYSRARELRRSGSKESIRSRQPKRLQAINESKIWSENGGRNRRKLIPDRRHESRLQAPAGRDASSLQRAEDPVKDRFAEADRKLDSCFTDSSRLLEKRFTEVDDSVTKRLVDVDDSLNKCLTEVDDSITKRIADSDLSWERRITDSELRQNNLIAEAERRQDDRLAGVVKAAGALESWHQESEGDVDDLKLKVDKLTKYWDRSFLDNASGVDRVDLPTTFGVGADRRASFCGYHGCSAQRAPLRIDYYGWMWVKISRMNFKGSTARWIESIPQPDRIPWPDLCKLLHERFGHDQRDRLVHQMFHISQTSTVTDYVDRFSSLFDQLKAYQPNPDMHYFTTRFVDGLRDDIRRVVTLQRPATLDTAYSLALLQEEVATSEQRAENSKMGFRQHAKPALPWQRPPAADGAPGDKPQAKGPDDKLSTLRNYRRARGLCEVCAEKWVRGHKCAATIPLQAMQEVFDLLTMEQSTEELEESFEQLLLAISHDARMGSNGHRTIRFHGTIHGLPIVVLVDSGSSSSFLAASIADQLPQLARVPAQASVKIANGQILCCTSSIVGCEFSVQGHTFQHDLRILQLNSYDLILGMDWLEIYSPMEIHWKAKWISLPSDGDDGDQLVLHGIPSSETAEMIFKLLSVEVQSNVKQSVAFPSDIQQILDAFPTVFTVPDSLPPKRACDHAIPLKRVAKVGTAVRLQALIKWSGLPSSLATWEDMETLLQRFPRAPTWGQAGSYRGGDVSGHVSAAAEQGVDDAGQADMGRVEESETAGPSRASMGRSGRDRHQLARERAVVFWYMYWERETERGLSNT</sequence>
<feature type="compositionally biased region" description="Basic and acidic residues" evidence="1">
    <location>
        <begin position="86"/>
        <end position="95"/>
    </location>
</feature>
<feature type="region of interest" description="Disordered" evidence="1">
    <location>
        <begin position="1"/>
        <end position="114"/>
    </location>
</feature>
<comment type="caution">
    <text evidence="3">The sequence shown here is derived from an EMBL/GenBank/DDBJ whole genome shotgun (WGS) entry which is preliminary data.</text>
</comment>
<protein>
    <recommendedName>
        <fullName evidence="2">Retrotransposon gag domain-containing protein</fullName>
    </recommendedName>
</protein>
<dbReference type="CDD" id="cd00303">
    <property type="entry name" value="retropepsin_like"/>
    <property type="match status" value="1"/>
</dbReference>
<name>A0A811SJP7_9POAL</name>
<dbReference type="SUPFAM" id="SSF50630">
    <property type="entry name" value="Acid proteases"/>
    <property type="match status" value="1"/>
</dbReference>
<dbReference type="PANTHER" id="PTHR15503">
    <property type="entry name" value="LDOC1 RELATED"/>
    <property type="match status" value="1"/>
</dbReference>
<dbReference type="Proteomes" id="UP000604825">
    <property type="component" value="Unassembled WGS sequence"/>
</dbReference>
<evidence type="ECO:0000256" key="1">
    <source>
        <dbReference type="SAM" id="MobiDB-lite"/>
    </source>
</evidence>
<feature type="domain" description="Retrotransposon gag" evidence="2">
    <location>
        <begin position="299"/>
        <end position="388"/>
    </location>
</feature>
<feature type="compositionally biased region" description="Basic and acidic residues" evidence="1">
    <location>
        <begin position="453"/>
        <end position="463"/>
    </location>
</feature>
<dbReference type="Gene3D" id="2.40.70.10">
    <property type="entry name" value="Acid Proteases"/>
    <property type="match status" value="1"/>
</dbReference>
<feature type="region of interest" description="Disordered" evidence="1">
    <location>
        <begin position="789"/>
        <end position="818"/>
    </location>
</feature>
<evidence type="ECO:0000313" key="3">
    <source>
        <dbReference type="EMBL" id="CAD6340851.1"/>
    </source>
</evidence>
<dbReference type="InterPro" id="IPR032567">
    <property type="entry name" value="RTL1-rel"/>
</dbReference>
<evidence type="ECO:0000313" key="4">
    <source>
        <dbReference type="Proteomes" id="UP000604825"/>
    </source>
</evidence>
<gene>
    <name evidence="3" type="ORF">NCGR_LOCUS64949</name>
</gene>
<proteinExistence type="predicted"/>
<dbReference type="PROSITE" id="PS00141">
    <property type="entry name" value="ASP_PROTEASE"/>
    <property type="match status" value="1"/>
</dbReference>
<dbReference type="InterPro" id="IPR021109">
    <property type="entry name" value="Peptidase_aspartic_dom_sf"/>
</dbReference>
<dbReference type="GO" id="GO:0004190">
    <property type="term" value="F:aspartic-type endopeptidase activity"/>
    <property type="evidence" value="ECO:0007669"/>
    <property type="project" value="InterPro"/>
</dbReference>
<evidence type="ECO:0000259" key="2">
    <source>
        <dbReference type="Pfam" id="PF03732"/>
    </source>
</evidence>
<dbReference type="Pfam" id="PF03732">
    <property type="entry name" value="Retrotrans_gag"/>
    <property type="match status" value="1"/>
</dbReference>
<dbReference type="InterPro" id="IPR005162">
    <property type="entry name" value="Retrotrans_gag_dom"/>
</dbReference>
<dbReference type="EMBL" id="CAJGYO010000081">
    <property type="protein sequence ID" value="CAD6340851.1"/>
    <property type="molecule type" value="Genomic_DNA"/>
</dbReference>
<dbReference type="AlphaFoldDB" id="A0A811SJP7"/>
<reference evidence="3" key="1">
    <citation type="submission" date="2020-10" db="EMBL/GenBank/DDBJ databases">
        <authorList>
            <person name="Han B."/>
            <person name="Lu T."/>
            <person name="Zhao Q."/>
            <person name="Huang X."/>
            <person name="Zhao Y."/>
        </authorList>
    </citation>
    <scope>NUCLEOTIDE SEQUENCE</scope>
</reference>
<accession>A0A811SJP7</accession>
<dbReference type="OrthoDB" id="691090at2759"/>
<dbReference type="PANTHER" id="PTHR15503:SF22">
    <property type="entry name" value="TRANSPOSON TY3-I GAG POLYPROTEIN"/>
    <property type="match status" value="1"/>
</dbReference>
<dbReference type="InterPro" id="IPR001969">
    <property type="entry name" value="Aspartic_peptidase_AS"/>
</dbReference>
<feature type="compositionally biased region" description="Low complexity" evidence="1">
    <location>
        <begin position="442"/>
        <end position="451"/>
    </location>
</feature>
<feature type="region of interest" description="Disordered" evidence="1">
    <location>
        <begin position="421"/>
        <end position="463"/>
    </location>
</feature>
<keyword evidence="4" id="KW-1185">Reference proteome</keyword>
<organism evidence="3 4">
    <name type="scientific">Miscanthus lutarioriparius</name>
    <dbReference type="NCBI Taxonomy" id="422564"/>
    <lineage>
        <taxon>Eukaryota</taxon>
        <taxon>Viridiplantae</taxon>
        <taxon>Streptophyta</taxon>
        <taxon>Embryophyta</taxon>
        <taxon>Tracheophyta</taxon>
        <taxon>Spermatophyta</taxon>
        <taxon>Magnoliopsida</taxon>
        <taxon>Liliopsida</taxon>
        <taxon>Poales</taxon>
        <taxon>Poaceae</taxon>
        <taxon>PACMAD clade</taxon>
        <taxon>Panicoideae</taxon>
        <taxon>Andropogonodae</taxon>
        <taxon>Andropogoneae</taxon>
        <taxon>Saccharinae</taxon>
        <taxon>Miscanthus</taxon>
    </lineage>
</organism>
<feature type="compositionally biased region" description="Basic and acidic residues" evidence="1">
    <location>
        <begin position="42"/>
        <end position="59"/>
    </location>
</feature>
<dbReference type="GO" id="GO:0006508">
    <property type="term" value="P:proteolysis"/>
    <property type="evidence" value="ECO:0007669"/>
    <property type="project" value="InterPro"/>
</dbReference>
<dbReference type="Pfam" id="PF08284">
    <property type="entry name" value="RVP_2"/>
    <property type="match status" value="1"/>
</dbReference>